<dbReference type="AlphaFoldDB" id="A0A9Q0Z0L2"/>
<name>A0A9Q0Z0L2_9ROSI</name>
<proteinExistence type="predicted"/>
<dbReference type="EMBL" id="JAPFFM010000014">
    <property type="protein sequence ID" value="KAJ6716996.1"/>
    <property type="molecule type" value="Genomic_DNA"/>
</dbReference>
<protein>
    <submittedName>
        <fullName evidence="1">Uncharacterized protein</fullName>
    </submittedName>
</protein>
<reference evidence="1" key="2">
    <citation type="journal article" date="2023" name="Int. J. Mol. Sci.">
        <title>De Novo Assembly and Annotation of 11 Diverse Shrub Willow (Salix) Genomes Reveals Novel Gene Organization in Sex-Linked Regions.</title>
        <authorList>
            <person name="Hyden B."/>
            <person name="Feng K."/>
            <person name="Yates T.B."/>
            <person name="Jawdy S."/>
            <person name="Cereghino C."/>
            <person name="Smart L.B."/>
            <person name="Muchero W."/>
        </authorList>
    </citation>
    <scope>NUCLEOTIDE SEQUENCE</scope>
    <source>
        <tissue evidence="1">Shoot tip</tissue>
    </source>
</reference>
<keyword evidence="2" id="KW-1185">Reference proteome</keyword>
<comment type="caution">
    <text evidence="1">The sequence shown here is derived from an EMBL/GenBank/DDBJ whole genome shotgun (WGS) entry which is preliminary data.</text>
</comment>
<reference evidence="1" key="1">
    <citation type="submission" date="2022-11" db="EMBL/GenBank/DDBJ databases">
        <authorList>
            <person name="Hyden B.L."/>
            <person name="Feng K."/>
            <person name="Yates T."/>
            <person name="Jawdy S."/>
            <person name="Smart L.B."/>
            <person name="Muchero W."/>
        </authorList>
    </citation>
    <scope>NUCLEOTIDE SEQUENCE</scope>
    <source>
        <tissue evidence="1">Shoot tip</tissue>
    </source>
</reference>
<gene>
    <name evidence="1" type="ORF">OIU74_009505</name>
</gene>
<dbReference type="Proteomes" id="UP001151752">
    <property type="component" value="Chromosome 9"/>
</dbReference>
<sequence length="155" mass="18017">MHLVGTPRQRHCSNHQDIASLAVIFTEQVMNMSKQRDFNIKAESAEVPLRMTDYNFTNPIRNLCKGKDNWKKDEKLTLLYIENRQSMQEPTFEQRKHRPSELGLGKLQKHILKLVCESRESLDDRLHRPNRFDVVATKASLLKDTIPFLGGPFLS</sequence>
<evidence type="ECO:0000313" key="2">
    <source>
        <dbReference type="Proteomes" id="UP001151752"/>
    </source>
</evidence>
<evidence type="ECO:0000313" key="1">
    <source>
        <dbReference type="EMBL" id="KAJ6716996.1"/>
    </source>
</evidence>
<organism evidence="1 2">
    <name type="scientific">Salix koriyanagi</name>
    <dbReference type="NCBI Taxonomy" id="2511006"/>
    <lineage>
        <taxon>Eukaryota</taxon>
        <taxon>Viridiplantae</taxon>
        <taxon>Streptophyta</taxon>
        <taxon>Embryophyta</taxon>
        <taxon>Tracheophyta</taxon>
        <taxon>Spermatophyta</taxon>
        <taxon>Magnoliopsida</taxon>
        <taxon>eudicotyledons</taxon>
        <taxon>Gunneridae</taxon>
        <taxon>Pentapetalae</taxon>
        <taxon>rosids</taxon>
        <taxon>fabids</taxon>
        <taxon>Malpighiales</taxon>
        <taxon>Salicaceae</taxon>
        <taxon>Saliceae</taxon>
        <taxon>Salix</taxon>
    </lineage>
</organism>
<accession>A0A9Q0Z0L2</accession>